<keyword evidence="3" id="KW-0472">Membrane</keyword>
<accession>A0AAD3XQW8</accession>
<reference evidence="6" key="1">
    <citation type="submission" date="2023-05" db="EMBL/GenBank/DDBJ databases">
        <title>Nepenthes gracilis genome sequencing.</title>
        <authorList>
            <person name="Fukushima K."/>
        </authorList>
    </citation>
    <scope>NUCLEOTIDE SEQUENCE</scope>
    <source>
        <strain evidence="6">SING2019-196</strain>
    </source>
</reference>
<dbReference type="PANTHER" id="PTHR37390:SF1">
    <property type="entry name" value="FOLATE-BINDING PROTEIN 1"/>
    <property type="match status" value="1"/>
</dbReference>
<feature type="chain" id="PRO_5042132077" description="Folate receptor-like domain-containing protein" evidence="4">
    <location>
        <begin position="22"/>
        <end position="286"/>
    </location>
</feature>
<evidence type="ECO:0000256" key="3">
    <source>
        <dbReference type="SAM" id="Phobius"/>
    </source>
</evidence>
<gene>
    <name evidence="6" type="ORF">Nepgr_014982</name>
</gene>
<evidence type="ECO:0000256" key="4">
    <source>
        <dbReference type="SAM" id="SignalP"/>
    </source>
</evidence>
<evidence type="ECO:0000256" key="1">
    <source>
        <dbReference type="ARBA" id="ARBA00022729"/>
    </source>
</evidence>
<keyword evidence="7" id="KW-1185">Reference proteome</keyword>
<dbReference type="EMBL" id="BSYO01000012">
    <property type="protein sequence ID" value="GMH13141.1"/>
    <property type="molecule type" value="Genomic_DNA"/>
</dbReference>
<dbReference type="InterPro" id="IPR018143">
    <property type="entry name" value="Folate_rcpt-like"/>
</dbReference>
<evidence type="ECO:0000259" key="5">
    <source>
        <dbReference type="Pfam" id="PF03024"/>
    </source>
</evidence>
<feature type="transmembrane region" description="Helical" evidence="3">
    <location>
        <begin position="231"/>
        <end position="248"/>
    </location>
</feature>
<dbReference type="Pfam" id="PF03024">
    <property type="entry name" value="Folate_rec"/>
    <property type="match status" value="1"/>
</dbReference>
<dbReference type="InterPro" id="IPR053305">
    <property type="entry name" value="Folate-binding_rcpt-like"/>
</dbReference>
<keyword evidence="2" id="KW-1015">Disulfide bond</keyword>
<dbReference type="AlphaFoldDB" id="A0AAD3XQW8"/>
<keyword evidence="3" id="KW-0812">Transmembrane</keyword>
<keyword evidence="1 4" id="KW-0732">Signal</keyword>
<proteinExistence type="predicted"/>
<name>A0AAD3XQW8_NEPGR</name>
<evidence type="ECO:0000313" key="6">
    <source>
        <dbReference type="EMBL" id="GMH13141.1"/>
    </source>
</evidence>
<evidence type="ECO:0000313" key="7">
    <source>
        <dbReference type="Proteomes" id="UP001279734"/>
    </source>
</evidence>
<sequence>MRLGYYYVVLLLLNRLFSSLCENTDGVCVSPGGRFRPFSYEGKPPRRVRDLTHCRMFRRRTCCDVTQTHHALSSVRRLALTGEANQDCLQLWELLECSVCDPHVGTQPGPPLICASFCERVFKACYSAYFSVDAKTQVLAPCGVSDFVCGRASEWISNGTELCRSAGFVVKQSEDAIGVEEASCYGGKASLDSISQSWKTSQSGPSMKEKDSGLLEDFQQWLRELPFSERVSGAVGGLVLTAGIFFISKRKSSHSRRQKQAAIVRTARKLEAQMRKRHPVNQDRRK</sequence>
<protein>
    <recommendedName>
        <fullName evidence="5">Folate receptor-like domain-containing protein</fullName>
    </recommendedName>
</protein>
<feature type="signal peptide" evidence="4">
    <location>
        <begin position="1"/>
        <end position="21"/>
    </location>
</feature>
<feature type="domain" description="Folate receptor-like" evidence="5">
    <location>
        <begin position="43"/>
        <end position="167"/>
    </location>
</feature>
<keyword evidence="3" id="KW-1133">Transmembrane helix</keyword>
<organism evidence="6 7">
    <name type="scientific">Nepenthes gracilis</name>
    <name type="common">Slender pitcher plant</name>
    <dbReference type="NCBI Taxonomy" id="150966"/>
    <lineage>
        <taxon>Eukaryota</taxon>
        <taxon>Viridiplantae</taxon>
        <taxon>Streptophyta</taxon>
        <taxon>Embryophyta</taxon>
        <taxon>Tracheophyta</taxon>
        <taxon>Spermatophyta</taxon>
        <taxon>Magnoliopsida</taxon>
        <taxon>eudicotyledons</taxon>
        <taxon>Gunneridae</taxon>
        <taxon>Pentapetalae</taxon>
        <taxon>Caryophyllales</taxon>
        <taxon>Nepenthaceae</taxon>
        <taxon>Nepenthes</taxon>
    </lineage>
</organism>
<evidence type="ECO:0000256" key="2">
    <source>
        <dbReference type="ARBA" id="ARBA00023157"/>
    </source>
</evidence>
<comment type="caution">
    <text evidence="6">The sequence shown here is derived from an EMBL/GenBank/DDBJ whole genome shotgun (WGS) entry which is preliminary data.</text>
</comment>
<dbReference type="Proteomes" id="UP001279734">
    <property type="component" value="Unassembled WGS sequence"/>
</dbReference>
<dbReference type="PANTHER" id="PTHR37390">
    <property type="entry name" value="OS02G0592500 PROTEIN"/>
    <property type="match status" value="1"/>
</dbReference>